<dbReference type="InterPro" id="IPR051839">
    <property type="entry name" value="RD_transcriptional_regulator"/>
</dbReference>
<dbReference type="GO" id="GO:0006313">
    <property type="term" value="P:DNA transposition"/>
    <property type="evidence" value="ECO:0007669"/>
    <property type="project" value="InterPro"/>
</dbReference>
<reference evidence="2 3" key="1">
    <citation type="submission" date="2018-09" db="EMBL/GenBank/DDBJ databases">
        <title>YIM PH21274 draft genome.</title>
        <authorList>
            <person name="Miao C."/>
        </authorList>
    </citation>
    <scope>NUCLEOTIDE SEQUENCE [LARGE SCALE GENOMIC DNA]</scope>
    <source>
        <strain evidence="2 3">YIM PH 21724</strain>
    </source>
</reference>
<keyword evidence="1" id="KW-0175">Coiled coil</keyword>
<evidence type="ECO:0000256" key="1">
    <source>
        <dbReference type="SAM" id="Coils"/>
    </source>
</evidence>
<dbReference type="GO" id="GO:0003677">
    <property type="term" value="F:DNA binding"/>
    <property type="evidence" value="ECO:0007669"/>
    <property type="project" value="InterPro"/>
</dbReference>
<name>A0A3A4KAP9_9NOCA</name>
<protein>
    <submittedName>
        <fullName evidence="2">Transposase</fullName>
    </submittedName>
</protein>
<comment type="caution">
    <text evidence="2">The sequence shown here is derived from an EMBL/GenBank/DDBJ whole genome shotgun (WGS) entry which is preliminary data.</text>
</comment>
<organism evidence="2 3">
    <name type="scientific">Nocardia panacis</name>
    <dbReference type="NCBI Taxonomy" id="2340916"/>
    <lineage>
        <taxon>Bacteria</taxon>
        <taxon>Bacillati</taxon>
        <taxon>Actinomycetota</taxon>
        <taxon>Actinomycetes</taxon>
        <taxon>Mycobacteriales</taxon>
        <taxon>Nocardiaceae</taxon>
        <taxon>Nocardia</taxon>
    </lineage>
</organism>
<dbReference type="Proteomes" id="UP000266677">
    <property type="component" value="Unassembled WGS sequence"/>
</dbReference>
<evidence type="ECO:0000313" key="2">
    <source>
        <dbReference type="EMBL" id="RJO70671.1"/>
    </source>
</evidence>
<dbReference type="AlphaFoldDB" id="A0A3A4KAP9"/>
<dbReference type="PANTHER" id="PTHR33215">
    <property type="entry name" value="PROTEIN DISTAL ANTENNA"/>
    <property type="match status" value="1"/>
</dbReference>
<dbReference type="SUPFAM" id="SSF46689">
    <property type="entry name" value="Homeodomain-like"/>
    <property type="match status" value="1"/>
</dbReference>
<sequence>MNGEFVTRKKIPYSPEFREAAVWEVVDRSRSGAEVARELGVNPNTLWSWVTAYRRTQGTTRVDSSPTDQARIKELERRVGELEQENDFLAKASAFFAKKHR</sequence>
<dbReference type="PANTHER" id="PTHR33215:SF13">
    <property type="entry name" value="PROTEIN DISTAL ANTENNA"/>
    <property type="match status" value="1"/>
</dbReference>
<proteinExistence type="predicted"/>
<dbReference type="InterPro" id="IPR009057">
    <property type="entry name" value="Homeodomain-like_sf"/>
</dbReference>
<dbReference type="Gene3D" id="1.10.10.60">
    <property type="entry name" value="Homeodomain-like"/>
    <property type="match status" value="1"/>
</dbReference>
<evidence type="ECO:0000313" key="3">
    <source>
        <dbReference type="Proteomes" id="UP000266677"/>
    </source>
</evidence>
<dbReference type="InterPro" id="IPR002514">
    <property type="entry name" value="Transposase_8"/>
</dbReference>
<gene>
    <name evidence="2" type="ORF">D5S18_26025</name>
</gene>
<feature type="coiled-coil region" evidence="1">
    <location>
        <begin position="65"/>
        <end position="92"/>
    </location>
</feature>
<accession>A0A3A4KAP9</accession>
<dbReference type="EMBL" id="QZFU01000036">
    <property type="protein sequence ID" value="RJO70671.1"/>
    <property type="molecule type" value="Genomic_DNA"/>
</dbReference>
<dbReference type="Pfam" id="PF01527">
    <property type="entry name" value="HTH_Tnp_1"/>
    <property type="match status" value="1"/>
</dbReference>
<dbReference type="GO" id="GO:0004803">
    <property type="term" value="F:transposase activity"/>
    <property type="evidence" value="ECO:0007669"/>
    <property type="project" value="InterPro"/>
</dbReference>
<keyword evidence="3" id="KW-1185">Reference proteome</keyword>